<feature type="region of interest" description="Disordered" evidence="1">
    <location>
        <begin position="259"/>
        <end position="282"/>
    </location>
</feature>
<dbReference type="EMBL" id="JX649896">
    <property type="protein sequence ID" value="AGC72240.1"/>
    <property type="molecule type" value="Genomic_DNA"/>
</dbReference>
<name>L7W128_9BACT</name>
<dbReference type="SUPFAM" id="SSF52540">
    <property type="entry name" value="P-loop containing nucleoside triphosphate hydrolases"/>
    <property type="match status" value="1"/>
</dbReference>
<dbReference type="AlphaFoldDB" id="L7W128"/>
<evidence type="ECO:0000313" key="2">
    <source>
        <dbReference type="EMBL" id="AGC72240.1"/>
    </source>
</evidence>
<reference evidence="2" key="1">
    <citation type="submission" date="2012-09" db="EMBL/GenBank/DDBJ databases">
        <title>Metagenomic Characterization of a Microbial Community in Wastewater Detects High Levels of Antibiotic Resistance.</title>
        <authorList>
            <person name="Abrams M."/>
            <person name="Caldwell A."/>
            <person name="Vandaei E."/>
            <person name="Lee W."/>
            <person name="Perrott J."/>
            <person name="Khan S.Y."/>
            <person name="Ta J."/>
            <person name="Romero D."/>
            <person name="Nguyen V."/>
            <person name="Pourmand N."/>
            <person name="Ouverney C.C."/>
        </authorList>
    </citation>
    <scope>NUCLEOTIDE SEQUENCE</scope>
</reference>
<sequence length="282" mass="32372">MIIVAGTKRSGTSMWMQILRDAGIPVFGQAFSGDWGNSIREANPEGFYESWFRNGINFTTNPHPQTGSYVHPARVRGHGVKVFIPGLVRSDLAYVERVIGTMREWREYDASVRRLYAMEYENKHRPAGRPMQVFVDPVLEWWSENHGLLADHITRLYPLHWVTYEETLSDPTRVVTEVIQWLRVGDAKAALETVKPSLSTQRGAELPVPEHVSAEHAAVFDELYRRVRERAAFDQPFIDVLNATNEALLPRIEAESKRVAEVRKQRQQKPTKERAPRSKAKR</sequence>
<protein>
    <recommendedName>
        <fullName evidence="3">Sulfotransferase domain-containing protein</fullName>
    </recommendedName>
</protein>
<proteinExistence type="predicted"/>
<accession>L7W128</accession>
<dbReference type="InterPro" id="IPR027417">
    <property type="entry name" value="P-loop_NTPase"/>
</dbReference>
<evidence type="ECO:0000256" key="1">
    <source>
        <dbReference type="SAM" id="MobiDB-lite"/>
    </source>
</evidence>
<evidence type="ECO:0008006" key="3">
    <source>
        <dbReference type="Google" id="ProtNLM"/>
    </source>
</evidence>
<organism evidence="2">
    <name type="scientific">uncultured bacterium A1Q1_fos_479</name>
    <dbReference type="NCBI Taxonomy" id="1256575"/>
    <lineage>
        <taxon>Bacteria</taxon>
        <taxon>environmental samples</taxon>
    </lineage>
</organism>
<feature type="compositionally biased region" description="Basic and acidic residues" evidence="1">
    <location>
        <begin position="259"/>
        <end position="276"/>
    </location>
</feature>